<dbReference type="EMBL" id="JBIMSN010000190">
    <property type="protein sequence ID" value="MFH5232992.1"/>
    <property type="molecule type" value="Genomic_DNA"/>
</dbReference>
<accession>A0ABW7KCY4</accession>
<dbReference type="Proteomes" id="UP001609175">
    <property type="component" value="Unassembled WGS sequence"/>
</dbReference>
<organism evidence="2 4">
    <name type="scientific">Antrihabitans spumae</name>
    <dbReference type="NCBI Taxonomy" id="3373370"/>
    <lineage>
        <taxon>Bacteria</taxon>
        <taxon>Bacillati</taxon>
        <taxon>Actinomycetota</taxon>
        <taxon>Actinomycetes</taxon>
        <taxon>Mycobacteriales</taxon>
        <taxon>Nocardiaceae</taxon>
        <taxon>Antrihabitans</taxon>
    </lineage>
</organism>
<evidence type="ECO:0000313" key="1">
    <source>
        <dbReference type="EMBL" id="MFH5211550.1"/>
    </source>
</evidence>
<evidence type="ECO:0000313" key="3">
    <source>
        <dbReference type="Proteomes" id="UP001609175"/>
    </source>
</evidence>
<dbReference type="Proteomes" id="UP001609219">
    <property type="component" value="Unassembled WGS sequence"/>
</dbReference>
<keyword evidence="4" id="KW-1185">Reference proteome</keyword>
<dbReference type="EMBL" id="JBIMSO010000127">
    <property type="protein sequence ID" value="MFH5211550.1"/>
    <property type="molecule type" value="Genomic_DNA"/>
</dbReference>
<protein>
    <submittedName>
        <fullName evidence="2">Uncharacterized protein</fullName>
    </submittedName>
</protein>
<proteinExistence type="predicted"/>
<comment type="caution">
    <text evidence="2">The sequence shown here is derived from an EMBL/GenBank/DDBJ whole genome shotgun (WGS) entry which is preliminary data.</text>
</comment>
<reference evidence="3 4" key="1">
    <citation type="submission" date="2024-10" db="EMBL/GenBank/DDBJ databases">
        <authorList>
            <person name="Riesco R."/>
        </authorList>
    </citation>
    <scope>NUCLEOTIDE SEQUENCE [LARGE SCALE GENOMIC DNA]</scope>
    <source>
        <strain evidence="1 3">NCIMB 15449</strain>
        <strain evidence="2 4">NCIMB 15450</strain>
    </source>
</reference>
<evidence type="ECO:0000313" key="2">
    <source>
        <dbReference type="EMBL" id="MFH5232992.1"/>
    </source>
</evidence>
<dbReference type="RefSeq" id="WP_395118127.1">
    <property type="nucleotide sequence ID" value="NZ_JBIMSN010000190.1"/>
</dbReference>
<name>A0ABW7KCY4_9NOCA</name>
<evidence type="ECO:0000313" key="4">
    <source>
        <dbReference type="Proteomes" id="UP001609219"/>
    </source>
</evidence>
<sequence>MLVASPPPRLVVQAVALLLSAWAAAVLRLVKPVMVPPVLSEGASIELAAVP</sequence>
<gene>
    <name evidence="1" type="ORF">ACHIPZ_25595</name>
    <name evidence="2" type="ORF">ACHIRB_31160</name>
</gene>